<comment type="caution">
    <text evidence="2">The sequence shown here is derived from an EMBL/GenBank/DDBJ whole genome shotgun (WGS) entry which is preliminary data.</text>
</comment>
<evidence type="ECO:0000313" key="2">
    <source>
        <dbReference type="EMBL" id="TSE24554.1"/>
    </source>
</evidence>
<dbReference type="EMBL" id="VJNA01000016">
    <property type="protein sequence ID" value="TSE24554.1"/>
    <property type="molecule type" value="Genomic_DNA"/>
</dbReference>
<dbReference type="PROSITE" id="PS01097">
    <property type="entry name" value="HUPF_HYPC"/>
    <property type="match status" value="1"/>
</dbReference>
<dbReference type="GO" id="GO:1902670">
    <property type="term" value="F:carbon dioxide binding"/>
    <property type="evidence" value="ECO:0007669"/>
    <property type="project" value="TreeGrafter"/>
</dbReference>
<gene>
    <name evidence="2" type="ORF">Taqua_01488</name>
</gene>
<dbReference type="PRINTS" id="PR00445">
    <property type="entry name" value="HUPFHYPC"/>
</dbReference>
<keyword evidence="3" id="KW-1185">Reference proteome</keyword>
<dbReference type="AlphaFoldDB" id="A0A554WLU6"/>
<dbReference type="OrthoDB" id="9806017at2"/>
<dbReference type="InterPro" id="IPR001109">
    <property type="entry name" value="Hydrogenase_HupF/HypC"/>
</dbReference>
<dbReference type="Pfam" id="PF01455">
    <property type="entry name" value="HupF_HypC"/>
    <property type="match status" value="1"/>
</dbReference>
<dbReference type="InterPro" id="IPR019812">
    <property type="entry name" value="Hydgase_assmbl_chp_CS"/>
</dbReference>
<evidence type="ECO:0000256" key="1">
    <source>
        <dbReference type="ARBA" id="ARBA00006018"/>
    </source>
</evidence>
<organism evidence="2 3">
    <name type="scientific">Tepidimonas aquatica</name>
    <dbReference type="NCBI Taxonomy" id="247482"/>
    <lineage>
        <taxon>Bacteria</taxon>
        <taxon>Pseudomonadati</taxon>
        <taxon>Pseudomonadota</taxon>
        <taxon>Betaproteobacteria</taxon>
        <taxon>Burkholderiales</taxon>
        <taxon>Tepidimonas</taxon>
    </lineage>
</organism>
<dbReference type="NCBIfam" id="TIGR00074">
    <property type="entry name" value="hypC_hupF"/>
    <property type="match status" value="1"/>
</dbReference>
<reference evidence="2 3" key="1">
    <citation type="submission" date="2019-07" db="EMBL/GenBank/DDBJ databases">
        <title>Tepidimonas aquatica CLN-1 draft genome.</title>
        <authorList>
            <person name="Da Costa M.S."/>
            <person name="Froufe H.J.C."/>
            <person name="Egas C."/>
            <person name="Albuquerque L."/>
        </authorList>
    </citation>
    <scope>NUCLEOTIDE SEQUENCE [LARGE SCALE GENOMIC DNA]</scope>
    <source>
        <strain evidence="2 3">CLN-1</strain>
    </source>
</reference>
<comment type="similarity">
    <text evidence="1">Belongs to the HupF/HypC family.</text>
</comment>
<accession>A0A554WLU6</accession>
<dbReference type="SUPFAM" id="SSF159127">
    <property type="entry name" value="HupF/HypC-like"/>
    <property type="match status" value="1"/>
</dbReference>
<name>A0A554WLU6_9BURK</name>
<protein>
    <submittedName>
        <fullName evidence="2">Hydrogenase assembly chaperone HypC/HupF</fullName>
    </submittedName>
</protein>
<dbReference type="GO" id="GO:0005506">
    <property type="term" value="F:iron ion binding"/>
    <property type="evidence" value="ECO:0007669"/>
    <property type="project" value="TreeGrafter"/>
</dbReference>
<dbReference type="RefSeq" id="WP_144326101.1">
    <property type="nucleotide sequence ID" value="NZ_VJNA01000016.1"/>
</dbReference>
<dbReference type="PANTHER" id="PTHR35177">
    <property type="entry name" value="HYDROGENASE MATURATION FACTOR HYBG"/>
    <property type="match status" value="1"/>
</dbReference>
<dbReference type="Gene3D" id="2.30.30.140">
    <property type="match status" value="1"/>
</dbReference>
<dbReference type="GO" id="GO:0051604">
    <property type="term" value="P:protein maturation"/>
    <property type="evidence" value="ECO:0007669"/>
    <property type="project" value="TreeGrafter"/>
</dbReference>
<dbReference type="Proteomes" id="UP000318554">
    <property type="component" value="Unassembled WGS sequence"/>
</dbReference>
<evidence type="ECO:0000313" key="3">
    <source>
        <dbReference type="Proteomes" id="UP000318554"/>
    </source>
</evidence>
<sequence>MCVGIPMQVIECHGFVALCRGRHGVRRLDMALVGEQSPGTWVLSFIDAAREVINAETAARIDAALDGLEAAMAGETDISAYFTDLFDRTPELPPHLRGSAQ</sequence>
<proteinExistence type="inferred from homology"/>
<dbReference type="PANTHER" id="PTHR35177:SF2">
    <property type="entry name" value="HYDROGENASE MATURATION FACTOR HYBG"/>
    <property type="match status" value="1"/>
</dbReference>